<name>S7UH81_DESML</name>
<dbReference type="Proteomes" id="UP000014977">
    <property type="component" value="Unassembled WGS sequence"/>
</dbReference>
<dbReference type="EMBL" id="ATHJ01000129">
    <property type="protein sequence ID" value="EPR33199.1"/>
    <property type="molecule type" value="Genomic_DNA"/>
</dbReference>
<dbReference type="OrthoDB" id="9926365at2"/>
<dbReference type="AlphaFoldDB" id="S7UH81"/>
<reference evidence="1 2" key="1">
    <citation type="journal article" date="2013" name="Genome Announc.">
        <title>Draft genome sequences for three mercury-methylating, sulfate-reducing bacteria.</title>
        <authorList>
            <person name="Brown S.D."/>
            <person name="Hurt R.A.Jr."/>
            <person name="Gilmour C.C."/>
            <person name="Elias D.A."/>
        </authorList>
    </citation>
    <scope>NUCLEOTIDE SEQUENCE [LARGE SCALE GENOMIC DNA]</scope>
    <source>
        <strain evidence="1 2">DSM 2059</strain>
    </source>
</reference>
<protein>
    <submittedName>
        <fullName evidence="1">Uncharacterized protein</fullName>
    </submittedName>
</protein>
<evidence type="ECO:0000313" key="1">
    <source>
        <dbReference type="EMBL" id="EPR33199.1"/>
    </source>
</evidence>
<proteinExistence type="predicted"/>
<evidence type="ECO:0000313" key="2">
    <source>
        <dbReference type="Proteomes" id="UP000014977"/>
    </source>
</evidence>
<dbReference type="RefSeq" id="WP_020878704.1">
    <property type="nucleotide sequence ID" value="NZ_ATHJ01000129.1"/>
</dbReference>
<accession>S7UH81</accession>
<gene>
    <name evidence="1" type="ORF">dsmv_3548</name>
</gene>
<sequence>MTLKPVQLTLSVEDVTDILHIAVDQDPLRALNFVKTVLAKKVEKALQRH</sequence>
<keyword evidence="2" id="KW-1185">Reference proteome</keyword>
<organism evidence="1 2">
    <name type="scientific">Desulfococcus multivorans DSM 2059</name>
    <dbReference type="NCBI Taxonomy" id="1121405"/>
    <lineage>
        <taxon>Bacteria</taxon>
        <taxon>Pseudomonadati</taxon>
        <taxon>Thermodesulfobacteriota</taxon>
        <taxon>Desulfobacteria</taxon>
        <taxon>Desulfobacterales</taxon>
        <taxon>Desulfococcaceae</taxon>
        <taxon>Desulfococcus</taxon>
    </lineage>
</organism>
<comment type="caution">
    <text evidence="1">The sequence shown here is derived from an EMBL/GenBank/DDBJ whole genome shotgun (WGS) entry which is preliminary data.</text>
</comment>